<keyword evidence="1" id="KW-0472">Membrane</keyword>
<comment type="caution">
    <text evidence="2">The sequence shown here is derived from an EMBL/GenBank/DDBJ whole genome shotgun (WGS) entry which is preliminary data.</text>
</comment>
<name>A0A2M7BR24_9BACT</name>
<proteinExistence type="predicted"/>
<evidence type="ECO:0000313" key="2">
    <source>
        <dbReference type="EMBL" id="PIV07928.1"/>
    </source>
</evidence>
<keyword evidence="1" id="KW-0812">Transmembrane</keyword>
<gene>
    <name evidence="2" type="ORF">COS52_05415</name>
</gene>
<reference evidence="3" key="1">
    <citation type="submission" date="2017-09" db="EMBL/GenBank/DDBJ databases">
        <title>Depth-based differentiation of microbial function through sediment-hosted aquifers and enrichment of novel symbionts in the deep terrestrial subsurface.</title>
        <authorList>
            <person name="Probst A.J."/>
            <person name="Ladd B."/>
            <person name="Jarett J.K."/>
            <person name="Geller-Mcgrath D.E."/>
            <person name="Sieber C.M.K."/>
            <person name="Emerson J.B."/>
            <person name="Anantharaman K."/>
            <person name="Thomas B.C."/>
            <person name="Malmstrom R."/>
            <person name="Stieglmeier M."/>
            <person name="Klingl A."/>
            <person name="Woyke T."/>
            <person name="Ryan C.M."/>
            <person name="Banfield J.F."/>
        </authorList>
    </citation>
    <scope>NUCLEOTIDE SEQUENCE [LARGE SCALE GENOMIC DNA]</scope>
</reference>
<evidence type="ECO:0000256" key="1">
    <source>
        <dbReference type="SAM" id="Phobius"/>
    </source>
</evidence>
<organism evidence="2 3">
    <name type="scientific">Candidatus Roizmanbacteria bacterium CG03_land_8_20_14_0_80_39_12</name>
    <dbReference type="NCBI Taxonomy" id="1974847"/>
    <lineage>
        <taxon>Bacteria</taxon>
        <taxon>Candidatus Roizmaniibacteriota</taxon>
    </lineage>
</organism>
<dbReference type="EMBL" id="PEVA01000226">
    <property type="protein sequence ID" value="PIV07928.1"/>
    <property type="molecule type" value="Genomic_DNA"/>
</dbReference>
<evidence type="ECO:0000313" key="3">
    <source>
        <dbReference type="Proteomes" id="UP000230119"/>
    </source>
</evidence>
<dbReference type="Proteomes" id="UP000230119">
    <property type="component" value="Unassembled WGS sequence"/>
</dbReference>
<sequence>MKNEKFCFNKKNGVLSLLVIFIVTAILLTTNLLQVKTSTNSRADWNVDTCWPWDYGCLCGQKTYGLVCKQYKSIRVAEGQFDCKAKKLLTKCEIGCNIDKISCNTIWTIAKNDISPNKLCTSEEINTGRFKCFQIKGENNYYQFACGSVDARYFKCVDKCGSNGACEIIPTPLFSQMLATSSPTLTPTPYKAPTLAGGSKDLTLKIVDKTENGLYISNTVVYFYKENNIKYHASFYGFAGESTDTCNERDKGKEYKRFTMGQSLILAEGSIPDLYLYSKKTNNGTSFYLMYKGVKYDLFTFVKDKNAILVGVSNSDIPGMSNTYKIVCFDN</sequence>
<feature type="transmembrane region" description="Helical" evidence="1">
    <location>
        <begin position="12"/>
        <end position="33"/>
    </location>
</feature>
<accession>A0A2M7BR24</accession>
<protein>
    <submittedName>
        <fullName evidence="2">Uncharacterized protein</fullName>
    </submittedName>
</protein>
<keyword evidence="1" id="KW-1133">Transmembrane helix</keyword>
<dbReference type="AlphaFoldDB" id="A0A2M7BR24"/>